<evidence type="ECO:0000256" key="1">
    <source>
        <dbReference type="SAM" id="MobiDB-lite"/>
    </source>
</evidence>
<dbReference type="Proteomes" id="UP000287756">
    <property type="component" value="Chromosome"/>
</dbReference>
<feature type="region of interest" description="Disordered" evidence="1">
    <location>
        <begin position="148"/>
        <end position="230"/>
    </location>
</feature>
<dbReference type="AlphaFoldDB" id="A0A410M8A8"/>
<evidence type="ECO:0000256" key="2">
    <source>
        <dbReference type="SAM" id="Phobius"/>
    </source>
</evidence>
<dbReference type="CDD" id="cd00093">
    <property type="entry name" value="HTH_XRE"/>
    <property type="match status" value="1"/>
</dbReference>
<dbReference type="PANTHER" id="PTHR34475:SF1">
    <property type="entry name" value="CYTOSKELETON PROTEIN RODZ"/>
    <property type="match status" value="1"/>
</dbReference>
<dbReference type="PANTHER" id="PTHR34475">
    <property type="match status" value="1"/>
</dbReference>
<dbReference type="EMBL" id="CP026118">
    <property type="protein sequence ID" value="QAS50932.1"/>
    <property type="molecule type" value="Genomic_DNA"/>
</dbReference>
<accession>A0A410M8A8</accession>
<dbReference type="GO" id="GO:0003677">
    <property type="term" value="F:DNA binding"/>
    <property type="evidence" value="ECO:0007669"/>
    <property type="project" value="InterPro"/>
</dbReference>
<evidence type="ECO:0000313" key="4">
    <source>
        <dbReference type="Proteomes" id="UP000287756"/>
    </source>
</evidence>
<dbReference type="KEGG" id="hli:HLI_01330"/>
<dbReference type="InterPro" id="IPR001387">
    <property type="entry name" value="Cro/C1-type_HTH"/>
</dbReference>
<reference evidence="3 4" key="1">
    <citation type="submission" date="2018-01" db="EMBL/GenBank/DDBJ databases">
        <title>The whole genome sequencing and assembly of Halobacillus litoralis ERB031 strain.</title>
        <authorList>
            <person name="Lee S.-J."/>
            <person name="Park M.-K."/>
            <person name="Kim J.-Y."/>
            <person name="Lee Y.-J."/>
            <person name="Yi H."/>
            <person name="Bahn Y.-S."/>
            <person name="Kim J.F."/>
            <person name="Lee D.-W."/>
        </authorList>
    </citation>
    <scope>NUCLEOTIDE SEQUENCE [LARGE SCALE GENOMIC DNA]</scope>
    <source>
        <strain evidence="3 4">ERB 031</strain>
    </source>
</reference>
<gene>
    <name evidence="3" type="ORF">HLI_01330</name>
</gene>
<proteinExistence type="predicted"/>
<dbReference type="InterPro" id="IPR010982">
    <property type="entry name" value="Lambda_DNA-bd_dom_sf"/>
</dbReference>
<keyword evidence="2" id="KW-1133">Transmembrane helix</keyword>
<feature type="compositionally biased region" description="Basic and acidic residues" evidence="1">
    <location>
        <begin position="203"/>
        <end position="215"/>
    </location>
</feature>
<dbReference type="OrthoDB" id="9797543at2"/>
<feature type="compositionally biased region" description="Acidic residues" evidence="1">
    <location>
        <begin position="171"/>
        <end position="202"/>
    </location>
</feature>
<evidence type="ECO:0000313" key="3">
    <source>
        <dbReference type="EMBL" id="QAS50932.1"/>
    </source>
</evidence>
<keyword evidence="2" id="KW-0812">Transmembrane</keyword>
<dbReference type="Gene3D" id="1.10.260.40">
    <property type="entry name" value="lambda repressor-like DNA-binding domains"/>
    <property type="match status" value="1"/>
</dbReference>
<feature type="transmembrane region" description="Helical" evidence="2">
    <location>
        <begin position="121"/>
        <end position="142"/>
    </location>
</feature>
<organism evidence="3 4">
    <name type="scientific">Halobacillus litoralis</name>
    <dbReference type="NCBI Taxonomy" id="45668"/>
    <lineage>
        <taxon>Bacteria</taxon>
        <taxon>Bacillati</taxon>
        <taxon>Bacillota</taxon>
        <taxon>Bacilli</taxon>
        <taxon>Bacillales</taxon>
        <taxon>Bacillaceae</taxon>
        <taxon>Halobacillus</taxon>
    </lineage>
</organism>
<dbReference type="SUPFAM" id="SSF47413">
    <property type="entry name" value="lambda repressor-like DNA-binding domains"/>
    <property type="match status" value="1"/>
</dbReference>
<protein>
    <submittedName>
        <fullName evidence="3">Helix-turn-helix domain-containing protein</fullName>
    </submittedName>
</protein>
<sequence>MVFPCLIFRNWMVLHMEIGERLKEARETKGISLESLQETTKIQKRYLKAIETNEFQVLPGKFYTRAFIREYASAVGLDPEIVMEEHKSELPTFEDESAVQYSRVQKSKKEASQKSSGSSKIFPTILTVALVIGILLVAWVFLQNGGDAENEGSSPQNDSNDEINVPADSSDQGDSEEETQENTESEGNNDEDGSGSSYDEENPEKTEEEKEKQSEQEMNVELSQEGTGGFPEHIYEVTGVEKPTVTIEWTGAAYMDVQSPKGGEGLITAGEYGPSDSPLTLDFEGDDELYIKTGNAPGTVVKINDQEVPFPNPELSTQKLLLQFQK</sequence>
<dbReference type="Pfam" id="PF13413">
    <property type="entry name" value="HTH_25"/>
    <property type="match status" value="1"/>
</dbReference>
<keyword evidence="2" id="KW-0472">Membrane</keyword>
<name>A0A410M8A8_9BACI</name>
<dbReference type="InterPro" id="IPR050400">
    <property type="entry name" value="Bact_Cytoskel_RodZ"/>
</dbReference>